<comment type="subcellular location">
    <subcellularLocation>
        <location evidence="1">Nucleus</location>
    </subcellularLocation>
</comment>
<dbReference type="AlphaFoldDB" id="A0AAV3QUD6"/>
<gene>
    <name evidence="8" type="ORF">LIER_40419</name>
</gene>
<keyword evidence="3 8" id="KW-0238">DNA-binding</keyword>
<keyword evidence="2" id="KW-0805">Transcription regulation</keyword>
<name>A0AAV3QUD6_LITER</name>
<feature type="domain" description="TCP" evidence="7">
    <location>
        <begin position="59"/>
        <end position="117"/>
    </location>
</feature>
<evidence type="ECO:0000256" key="1">
    <source>
        <dbReference type="ARBA" id="ARBA00004123"/>
    </source>
</evidence>
<comment type="caution">
    <text evidence="8">The sequence shown here is derived from an EMBL/GenBank/DDBJ whole genome shotgun (WGS) entry which is preliminary data.</text>
</comment>
<keyword evidence="9" id="KW-1185">Reference proteome</keyword>
<evidence type="ECO:0000313" key="9">
    <source>
        <dbReference type="Proteomes" id="UP001454036"/>
    </source>
</evidence>
<dbReference type="InterPro" id="IPR017887">
    <property type="entry name" value="TF_TCP_subgr"/>
</dbReference>
<dbReference type="GO" id="GO:0003700">
    <property type="term" value="F:DNA-binding transcription factor activity"/>
    <property type="evidence" value="ECO:0007669"/>
    <property type="project" value="InterPro"/>
</dbReference>
<dbReference type="PANTHER" id="PTHR31072">
    <property type="entry name" value="TRANSCRIPTION FACTOR TCP4-RELATED"/>
    <property type="match status" value="1"/>
</dbReference>
<dbReference type="GO" id="GO:0005634">
    <property type="term" value="C:nucleus"/>
    <property type="evidence" value="ECO:0007669"/>
    <property type="project" value="UniProtKB-SubCell"/>
</dbReference>
<evidence type="ECO:0000256" key="3">
    <source>
        <dbReference type="ARBA" id="ARBA00023125"/>
    </source>
</evidence>
<organism evidence="8 9">
    <name type="scientific">Lithospermum erythrorhizon</name>
    <name type="common">Purple gromwell</name>
    <name type="synonym">Lithospermum officinale var. erythrorhizon</name>
    <dbReference type="NCBI Taxonomy" id="34254"/>
    <lineage>
        <taxon>Eukaryota</taxon>
        <taxon>Viridiplantae</taxon>
        <taxon>Streptophyta</taxon>
        <taxon>Embryophyta</taxon>
        <taxon>Tracheophyta</taxon>
        <taxon>Spermatophyta</taxon>
        <taxon>Magnoliopsida</taxon>
        <taxon>eudicotyledons</taxon>
        <taxon>Gunneridae</taxon>
        <taxon>Pentapetalae</taxon>
        <taxon>asterids</taxon>
        <taxon>lamiids</taxon>
        <taxon>Boraginales</taxon>
        <taxon>Boraginaceae</taxon>
        <taxon>Boraginoideae</taxon>
        <taxon>Lithospermeae</taxon>
        <taxon>Lithospermum</taxon>
    </lineage>
</organism>
<feature type="region of interest" description="Disordered" evidence="6">
    <location>
        <begin position="1"/>
        <end position="41"/>
    </location>
</feature>
<feature type="compositionally biased region" description="Polar residues" evidence="6">
    <location>
        <begin position="250"/>
        <end position="263"/>
    </location>
</feature>
<feature type="region of interest" description="Disordered" evidence="6">
    <location>
        <begin position="238"/>
        <end position="269"/>
    </location>
</feature>
<evidence type="ECO:0000256" key="4">
    <source>
        <dbReference type="ARBA" id="ARBA00023163"/>
    </source>
</evidence>
<evidence type="ECO:0000313" key="8">
    <source>
        <dbReference type="EMBL" id="GAA0167624.1"/>
    </source>
</evidence>
<proteinExistence type="predicted"/>
<evidence type="ECO:0000256" key="5">
    <source>
        <dbReference type="ARBA" id="ARBA00023242"/>
    </source>
</evidence>
<dbReference type="Pfam" id="PF03634">
    <property type="entry name" value="TCP"/>
    <property type="match status" value="1"/>
</dbReference>
<dbReference type="PROSITE" id="PS51369">
    <property type="entry name" value="TCP"/>
    <property type="match status" value="1"/>
</dbReference>
<dbReference type="GO" id="GO:0043565">
    <property type="term" value="F:sequence-specific DNA binding"/>
    <property type="evidence" value="ECO:0007669"/>
    <property type="project" value="TreeGrafter"/>
</dbReference>
<dbReference type="PANTHER" id="PTHR31072:SF147">
    <property type="entry name" value="TRANSCRIPTION FACTOR TCP13"/>
    <property type="match status" value="1"/>
</dbReference>
<keyword evidence="4" id="KW-0804">Transcription</keyword>
<protein>
    <submittedName>
        <fullName evidence="8">DNA-binding transcription factor</fullName>
    </submittedName>
</protein>
<dbReference type="EMBL" id="BAABME010023240">
    <property type="protein sequence ID" value="GAA0167624.1"/>
    <property type="molecule type" value="Genomic_DNA"/>
</dbReference>
<feature type="compositionally biased region" description="Low complexity" evidence="6">
    <location>
        <begin position="238"/>
        <end position="249"/>
    </location>
</feature>
<evidence type="ECO:0000256" key="6">
    <source>
        <dbReference type="SAM" id="MobiDB-lite"/>
    </source>
</evidence>
<sequence>MSHNNKMIITKQEGEDNKNPLHSKQISRFSTPSKLSSSRRQWGGFQNPRIVRVSPAFGGKDRHSKVCTIRGLRDRSIRLSIPTAMQLYELQDLLGLNQPSKVVDWLLDVTKNEIDKLPPLQIPPGGLFPRDYSSSSMLANHTHLFGSHSFERGDLPMLSSKDHHQENLENYGGYVSHSHNQLSSQLSFPLANQTSSLQGLLINSNKGLSYNSTYLNWEPPNVSLSQFGSHSFDSQINNNNNNINTNSNNYSSLALQPSGSSHHNLYLPPPIPTMPQQCLLDK</sequence>
<reference evidence="8 9" key="1">
    <citation type="submission" date="2024-01" db="EMBL/GenBank/DDBJ databases">
        <title>The complete chloroplast genome sequence of Lithospermum erythrorhizon: insights into the phylogenetic relationship among Boraginaceae species and the maternal lineages of purple gromwells.</title>
        <authorList>
            <person name="Okada T."/>
            <person name="Watanabe K."/>
        </authorList>
    </citation>
    <scope>NUCLEOTIDE SEQUENCE [LARGE SCALE GENOMIC DNA]</scope>
</reference>
<dbReference type="Proteomes" id="UP001454036">
    <property type="component" value="Unassembled WGS sequence"/>
</dbReference>
<evidence type="ECO:0000259" key="7">
    <source>
        <dbReference type="PROSITE" id="PS51369"/>
    </source>
</evidence>
<accession>A0AAV3QUD6</accession>
<dbReference type="InterPro" id="IPR005333">
    <property type="entry name" value="Transcription_factor_TCP"/>
</dbReference>
<feature type="compositionally biased region" description="Polar residues" evidence="6">
    <location>
        <begin position="20"/>
        <end position="40"/>
    </location>
</feature>
<evidence type="ECO:0000256" key="2">
    <source>
        <dbReference type="ARBA" id="ARBA00023015"/>
    </source>
</evidence>
<keyword evidence="5" id="KW-0539">Nucleus</keyword>